<evidence type="ECO:0000256" key="12">
    <source>
        <dbReference type="ARBA" id="ARBA00041495"/>
    </source>
</evidence>
<name>A0A225AMU0_TALAT</name>
<evidence type="ECO:0000256" key="11">
    <source>
        <dbReference type="ARBA" id="ARBA00039284"/>
    </source>
</evidence>
<accession>A0A225AMU0</accession>
<dbReference type="InterPro" id="IPR050732">
    <property type="entry name" value="Beta-glucan_modifiers"/>
</dbReference>
<evidence type="ECO:0000256" key="9">
    <source>
        <dbReference type="ARBA" id="ARBA00023295"/>
    </source>
</evidence>
<evidence type="ECO:0000256" key="13">
    <source>
        <dbReference type="ARBA" id="ARBA00041516"/>
    </source>
</evidence>
<evidence type="ECO:0000256" key="5">
    <source>
        <dbReference type="ARBA" id="ARBA00022512"/>
    </source>
</evidence>
<dbReference type="GO" id="GO:0071555">
    <property type="term" value="P:cell wall organization"/>
    <property type="evidence" value="ECO:0007669"/>
    <property type="project" value="TreeGrafter"/>
</dbReference>
<keyword evidence="8" id="KW-0378">Hydrolase</keyword>
<keyword evidence="5" id="KW-0134">Cell wall</keyword>
<dbReference type="GO" id="GO:0009277">
    <property type="term" value="C:fungal-type cell wall"/>
    <property type="evidence" value="ECO:0007669"/>
    <property type="project" value="TreeGrafter"/>
</dbReference>
<dbReference type="PANTHER" id="PTHR16631:SF24">
    <property type="entry name" value="FAMILY 17 GLUCOSIDASE SCW11-RELATED"/>
    <property type="match status" value="1"/>
</dbReference>
<evidence type="ECO:0000256" key="16">
    <source>
        <dbReference type="SAM" id="SignalP"/>
    </source>
</evidence>
<evidence type="ECO:0000256" key="8">
    <source>
        <dbReference type="ARBA" id="ARBA00022801"/>
    </source>
</evidence>
<dbReference type="Proteomes" id="UP000214365">
    <property type="component" value="Unassembled WGS sequence"/>
</dbReference>
<feature type="region of interest" description="Disordered" evidence="15">
    <location>
        <begin position="108"/>
        <end position="129"/>
    </location>
</feature>
<dbReference type="GeneID" id="31005838"/>
<dbReference type="EC" id="3.2.1.21" evidence="4"/>
<comment type="caution">
    <text evidence="17">The sequence shown here is derived from an EMBL/GenBank/DDBJ whole genome shotgun (WGS) entry which is preliminary data.</text>
</comment>
<evidence type="ECO:0000256" key="6">
    <source>
        <dbReference type="ARBA" id="ARBA00022525"/>
    </source>
</evidence>
<evidence type="ECO:0000256" key="2">
    <source>
        <dbReference type="ARBA" id="ARBA00004191"/>
    </source>
</evidence>
<protein>
    <recommendedName>
        <fullName evidence="11">Probable beta-glucosidase btgE</fullName>
        <ecNumber evidence="4">3.2.1.21</ecNumber>
    </recommendedName>
    <alternativeName>
        <fullName evidence="12">Beta-D-glucoside glucohydrolase btgE</fullName>
    </alternativeName>
    <alternativeName>
        <fullName evidence="14">Cellobiase btgE</fullName>
    </alternativeName>
    <alternativeName>
        <fullName evidence="13">Gentiobiase btgE</fullName>
    </alternativeName>
</protein>
<evidence type="ECO:0000313" key="17">
    <source>
        <dbReference type="EMBL" id="OKL58588.1"/>
    </source>
</evidence>
<evidence type="ECO:0000256" key="3">
    <source>
        <dbReference type="ARBA" id="ARBA00008773"/>
    </source>
</evidence>
<dbReference type="PANTHER" id="PTHR16631">
    <property type="entry name" value="GLUCAN 1,3-BETA-GLUCOSIDASE"/>
    <property type="match status" value="1"/>
</dbReference>
<feature type="compositionally biased region" description="Low complexity" evidence="15">
    <location>
        <begin position="299"/>
        <end position="327"/>
    </location>
</feature>
<evidence type="ECO:0000313" key="18">
    <source>
        <dbReference type="Proteomes" id="UP000214365"/>
    </source>
</evidence>
<gene>
    <name evidence="17" type="ORF">UA08_06082</name>
</gene>
<proteinExistence type="inferred from homology"/>
<evidence type="ECO:0000256" key="4">
    <source>
        <dbReference type="ARBA" id="ARBA00012744"/>
    </source>
</evidence>
<dbReference type="OrthoDB" id="4082933at2759"/>
<comment type="similarity">
    <text evidence="3">Belongs to the glycosyl hydrolase 17 family.</text>
</comment>
<reference evidence="17 18" key="1">
    <citation type="submission" date="2015-06" db="EMBL/GenBank/DDBJ databases">
        <title>Talaromyces atroroseus IBT 11181 draft genome.</title>
        <authorList>
            <person name="Rasmussen K.B."/>
            <person name="Rasmussen S."/>
            <person name="Petersen B."/>
            <person name="Sicheritz-Ponten T."/>
            <person name="Mortensen U.H."/>
            <person name="Thrane U."/>
        </authorList>
    </citation>
    <scope>NUCLEOTIDE SEQUENCE [LARGE SCALE GENOMIC DNA]</scope>
    <source>
        <strain evidence="17 18">IBT 11181</strain>
    </source>
</reference>
<dbReference type="GO" id="GO:0009986">
    <property type="term" value="C:cell surface"/>
    <property type="evidence" value="ECO:0007669"/>
    <property type="project" value="TreeGrafter"/>
</dbReference>
<keyword evidence="18" id="KW-1185">Reference proteome</keyword>
<sequence length="598" mass="61596">MKAAFWTAAAALMGSAMAADHRHHHEHAALHRRAAADVADSEATCGCYTSVVTYWGAPTLVSVSATPSPTSTSTSTSTPTPTPTTTLTSTTTIQSTSYSTVVVKASSSSSALPSPSPSTSSSSSATPLPVDTVTVFPSPGTYTIPATTLTVSSSTVVPQPTTTSLTSGTHTIGGVTTVVETSTTIVCPFATVSPSGSTVTDVIMTTTYICPTPGTYTIAPITTTVPESTVVVYPVPATVTPGTYTKSEQTVTVAVTSYTYFCPFADSSTSSIVAAAAPTTTASPAPVSTTSAVVSSSASSTSSFSSSSSSSSSAPAASSSSAGTGSSLGKVSPYAVTYTGYNHESGSCMTVDEVKTELENIQVNEYYALRMYSTDCNQMETVASQAISMGLRLILGVYIGSGGVSSGSSQVSEIVNWGKANNWEGIEFILLDNEAVSDGYCTASELASFVTSAKETISAAGYTGEFSIAEPLDIWQSDASTLCSVVDFPSANLQAFFNSDVEASEAGSFVASEVEILKTLCPQTETVFVSESGWPTQGETNGKAVPGVSEQKAAIDSIRSALGNMTAQFSYKNDAWKSPGDFGVEQYWGIYDMLNESD</sequence>
<comment type="catalytic activity">
    <reaction evidence="1">
        <text>Hydrolysis of terminal, non-reducing beta-D-glucosyl residues with release of beta-D-glucose.</text>
        <dbReference type="EC" id="3.2.1.21"/>
    </reaction>
</comment>
<feature type="region of interest" description="Disordered" evidence="15">
    <location>
        <begin position="65"/>
        <end position="91"/>
    </location>
</feature>
<feature type="region of interest" description="Disordered" evidence="15">
    <location>
        <begin position="299"/>
        <end position="328"/>
    </location>
</feature>
<keyword evidence="7 16" id="KW-0732">Signal</keyword>
<evidence type="ECO:0000256" key="15">
    <source>
        <dbReference type="SAM" id="MobiDB-lite"/>
    </source>
</evidence>
<feature type="chain" id="PRO_5012307736" description="Probable beta-glucosidase btgE" evidence="16">
    <location>
        <begin position="19"/>
        <end position="598"/>
    </location>
</feature>
<evidence type="ECO:0000256" key="1">
    <source>
        <dbReference type="ARBA" id="ARBA00000448"/>
    </source>
</evidence>
<dbReference type="RefSeq" id="XP_020118709.1">
    <property type="nucleotide sequence ID" value="XM_020268366.1"/>
</dbReference>
<keyword evidence="6" id="KW-0964">Secreted</keyword>
<evidence type="ECO:0000256" key="10">
    <source>
        <dbReference type="ARBA" id="ARBA00024983"/>
    </source>
</evidence>
<dbReference type="SUPFAM" id="SSF51445">
    <property type="entry name" value="(Trans)glycosidases"/>
    <property type="match status" value="1"/>
</dbReference>
<dbReference type="EMBL" id="LFMY01000009">
    <property type="protein sequence ID" value="OKL58588.1"/>
    <property type="molecule type" value="Genomic_DNA"/>
</dbReference>
<comment type="subcellular location">
    <subcellularLocation>
        <location evidence="2">Secreted</location>
        <location evidence="2">Cell wall</location>
    </subcellularLocation>
</comment>
<evidence type="ECO:0000256" key="14">
    <source>
        <dbReference type="ARBA" id="ARBA00042762"/>
    </source>
</evidence>
<keyword evidence="9" id="KW-0326">Glycosidase</keyword>
<organism evidence="17 18">
    <name type="scientific">Talaromyces atroroseus</name>
    <dbReference type="NCBI Taxonomy" id="1441469"/>
    <lineage>
        <taxon>Eukaryota</taxon>
        <taxon>Fungi</taxon>
        <taxon>Dikarya</taxon>
        <taxon>Ascomycota</taxon>
        <taxon>Pezizomycotina</taxon>
        <taxon>Eurotiomycetes</taxon>
        <taxon>Eurotiomycetidae</taxon>
        <taxon>Eurotiales</taxon>
        <taxon>Trichocomaceae</taxon>
        <taxon>Talaromyces</taxon>
        <taxon>Talaromyces sect. Trachyspermi</taxon>
    </lineage>
</organism>
<dbReference type="STRING" id="1441469.A0A225AMU0"/>
<evidence type="ECO:0000256" key="7">
    <source>
        <dbReference type="ARBA" id="ARBA00022729"/>
    </source>
</evidence>
<dbReference type="AlphaFoldDB" id="A0A225AMU0"/>
<feature type="signal peptide" evidence="16">
    <location>
        <begin position="1"/>
        <end position="18"/>
    </location>
</feature>
<dbReference type="GO" id="GO:0005576">
    <property type="term" value="C:extracellular region"/>
    <property type="evidence" value="ECO:0007669"/>
    <property type="project" value="TreeGrafter"/>
</dbReference>
<dbReference type="Gene3D" id="3.20.20.80">
    <property type="entry name" value="Glycosidases"/>
    <property type="match status" value="1"/>
</dbReference>
<dbReference type="InterPro" id="IPR017853">
    <property type="entry name" value="GH"/>
</dbReference>
<dbReference type="GO" id="GO:0042973">
    <property type="term" value="F:glucan endo-1,3-beta-D-glucosidase activity"/>
    <property type="evidence" value="ECO:0007669"/>
    <property type="project" value="TreeGrafter"/>
</dbReference>
<comment type="function">
    <text evidence="10">Beta-glucosidases are one of a number of cellulolytic enzymes involved in the degradation of cellulosic biomass. Catalyzes the last step releasing glucose from the inhibitory cellobiose.</text>
</comment>